<evidence type="ECO:0000313" key="2">
    <source>
        <dbReference type="Proteomes" id="UP000823619"/>
    </source>
</evidence>
<reference evidence="1" key="2">
    <citation type="journal article" date="2021" name="PeerJ">
        <title>Extensive microbial diversity within the chicken gut microbiome revealed by metagenomics and culture.</title>
        <authorList>
            <person name="Gilroy R."/>
            <person name="Ravi A."/>
            <person name="Getino M."/>
            <person name="Pursley I."/>
            <person name="Horton D.L."/>
            <person name="Alikhan N.F."/>
            <person name="Baker D."/>
            <person name="Gharbi K."/>
            <person name="Hall N."/>
            <person name="Watson M."/>
            <person name="Adriaenssens E.M."/>
            <person name="Foster-Nyarko E."/>
            <person name="Jarju S."/>
            <person name="Secka A."/>
            <person name="Antonio M."/>
            <person name="Oren A."/>
            <person name="Chaudhuri R.R."/>
            <person name="La Ragione R."/>
            <person name="Hildebrand F."/>
            <person name="Pallen M.J."/>
        </authorList>
    </citation>
    <scope>NUCLEOTIDE SEQUENCE</scope>
    <source>
        <strain evidence="1">D5-748</strain>
    </source>
</reference>
<reference evidence="1" key="1">
    <citation type="submission" date="2020-10" db="EMBL/GenBank/DDBJ databases">
        <authorList>
            <person name="Gilroy R."/>
        </authorList>
    </citation>
    <scope>NUCLEOTIDE SEQUENCE</scope>
    <source>
        <strain evidence="1">D5-748</strain>
    </source>
</reference>
<evidence type="ECO:0000313" key="1">
    <source>
        <dbReference type="EMBL" id="MBO8444268.1"/>
    </source>
</evidence>
<dbReference type="EMBL" id="JADIMO010000016">
    <property type="protein sequence ID" value="MBO8444268.1"/>
    <property type="molecule type" value="Genomic_DNA"/>
</dbReference>
<gene>
    <name evidence="1" type="ORF">IAC23_01050</name>
</gene>
<protein>
    <submittedName>
        <fullName evidence="1">Uncharacterized protein</fullName>
    </submittedName>
</protein>
<dbReference type="Proteomes" id="UP000823619">
    <property type="component" value="Unassembled WGS sequence"/>
</dbReference>
<comment type="caution">
    <text evidence="1">The sequence shown here is derived from an EMBL/GenBank/DDBJ whole genome shotgun (WGS) entry which is preliminary data.</text>
</comment>
<proteinExistence type="predicted"/>
<organism evidence="1 2">
    <name type="scientific">Candidatus Cryptobacteroides merdavium</name>
    <dbReference type="NCBI Taxonomy" id="2840769"/>
    <lineage>
        <taxon>Bacteria</taxon>
        <taxon>Pseudomonadati</taxon>
        <taxon>Bacteroidota</taxon>
        <taxon>Bacteroidia</taxon>
        <taxon>Bacteroidales</taxon>
        <taxon>Candidatus Cryptobacteroides</taxon>
    </lineage>
</organism>
<sequence>MKKKKSTISGVDPEYLKKQKASLVRRHRQVIYLNDSEMAAIDQYCSRFNVHTRAVLYREAVMEKVLSELQDNHPTLF</sequence>
<dbReference type="AlphaFoldDB" id="A0A9D9EAY5"/>
<accession>A0A9D9EAY5</accession>
<name>A0A9D9EAY5_9BACT</name>